<proteinExistence type="predicted"/>
<name>A0ABP0S7E1_9DINO</name>
<dbReference type="EMBL" id="CAXAMN010027084">
    <property type="protein sequence ID" value="CAK9108283.1"/>
    <property type="molecule type" value="Genomic_DNA"/>
</dbReference>
<evidence type="ECO:0000256" key="1">
    <source>
        <dbReference type="SAM" id="MobiDB-lite"/>
    </source>
</evidence>
<sequence length="120" mass="13464">MKTSLGQSRMSLPLSNWSPKQELNKMYQAQVLWDEYMANTAAKYLTDVGGRLVVLAGTNHVWRDAIPERFERMTASRASAGDPPRKAVSVVTWPKEARFSSHPRASRKSGQGCAERRKEG</sequence>
<dbReference type="InterPro" id="IPR007314">
    <property type="entry name" value="Cofac_haem-bd_dom"/>
</dbReference>
<accession>A0ABP0S7E1</accession>
<dbReference type="Pfam" id="PF04187">
    <property type="entry name" value="Cofac_haem_bdg"/>
    <property type="match status" value="1"/>
</dbReference>
<feature type="region of interest" description="Disordered" evidence="1">
    <location>
        <begin position="75"/>
        <end position="120"/>
    </location>
</feature>
<protein>
    <recommendedName>
        <fullName evidence="2">Haem-binding uptake Tiki superfamily ChaN domain-containing protein</fullName>
    </recommendedName>
</protein>
<comment type="caution">
    <text evidence="3">The sequence shown here is derived from an EMBL/GenBank/DDBJ whole genome shotgun (WGS) entry which is preliminary data.</text>
</comment>
<feature type="domain" description="Haem-binding uptake Tiki superfamily ChaN" evidence="2">
    <location>
        <begin position="18"/>
        <end position="69"/>
    </location>
</feature>
<dbReference type="Proteomes" id="UP001642484">
    <property type="component" value="Unassembled WGS sequence"/>
</dbReference>
<evidence type="ECO:0000313" key="3">
    <source>
        <dbReference type="EMBL" id="CAK9108283.1"/>
    </source>
</evidence>
<organism evidence="3 4">
    <name type="scientific">Durusdinium trenchii</name>
    <dbReference type="NCBI Taxonomy" id="1381693"/>
    <lineage>
        <taxon>Eukaryota</taxon>
        <taxon>Sar</taxon>
        <taxon>Alveolata</taxon>
        <taxon>Dinophyceae</taxon>
        <taxon>Suessiales</taxon>
        <taxon>Symbiodiniaceae</taxon>
        <taxon>Durusdinium</taxon>
    </lineage>
</organism>
<evidence type="ECO:0000313" key="4">
    <source>
        <dbReference type="Proteomes" id="UP001642484"/>
    </source>
</evidence>
<evidence type="ECO:0000259" key="2">
    <source>
        <dbReference type="Pfam" id="PF04187"/>
    </source>
</evidence>
<keyword evidence="4" id="KW-1185">Reference proteome</keyword>
<dbReference type="SUPFAM" id="SSF159501">
    <property type="entry name" value="EreA/ChaN-like"/>
    <property type="match status" value="1"/>
</dbReference>
<gene>
    <name evidence="3" type="ORF">CCMP2556_LOCUS50469</name>
</gene>
<reference evidence="3 4" key="1">
    <citation type="submission" date="2024-02" db="EMBL/GenBank/DDBJ databases">
        <authorList>
            <person name="Chen Y."/>
            <person name="Shah S."/>
            <person name="Dougan E. K."/>
            <person name="Thang M."/>
            <person name="Chan C."/>
        </authorList>
    </citation>
    <scope>NUCLEOTIDE SEQUENCE [LARGE SCALE GENOMIC DNA]</scope>
</reference>